<dbReference type="Proteomes" id="UP001164929">
    <property type="component" value="Chromosome 1"/>
</dbReference>
<gene>
    <name evidence="1" type="ORF">NC653_001643</name>
</gene>
<evidence type="ECO:0000313" key="2">
    <source>
        <dbReference type="Proteomes" id="UP001164929"/>
    </source>
</evidence>
<comment type="caution">
    <text evidence="1">The sequence shown here is derived from an EMBL/GenBank/DDBJ whole genome shotgun (WGS) entry which is preliminary data.</text>
</comment>
<protein>
    <submittedName>
        <fullName evidence="1">Uncharacterized protein</fullName>
    </submittedName>
</protein>
<proteinExistence type="predicted"/>
<sequence>MVFGLSHVNWQTTDFAFFLPLPPSAIGDQKKFYWSVVKQGKASSTAWTLTSIIFEKLPMNPHPPPPSPPHVAGYFTRFLIIPAAAS</sequence>
<reference evidence="1 2" key="1">
    <citation type="journal article" date="2023" name="Mol. Ecol. Resour.">
        <title>Chromosome-level genome assembly of a triploid poplar Populus alba 'Berolinensis'.</title>
        <authorList>
            <person name="Chen S."/>
            <person name="Yu Y."/>
            <person name="Wang X."/>
            <person name="Wang S."/>
            <person name="Zhang T."/>
            <person name="Zhou Y."/>
            <person name="He R."/>
            <person name="Meng N."/>
            <person name="Wang Y."/>
            <person name="Liu W."/>
            <person name="Liu Z."/>
            <person name="Liu J."/>
            <person name="Guo Q."/>
            <person name="Huang H."/>
            <person name="Sederoff R.R."/>
            <person name="Wang G."/>
            <person name="Qu G."/>
            <person name="Chen S."/>
        </authorList>
    </citation>
    <scope>NUCLEOTIDE SEQUENCE [LARGE SCALE GENOMIC DNA]</scope>
    <source>
        <strain evidence="1">SC-2020</strain>
    </source>
</reference>
<keyword evidence="2" id="KW-1185">Reference proteome</keyword>
<organism evidence="1 2">
    <name type="scientific">Populus alba x Populus x berolinensis</name>
    <dbReference type="NCBI Taxonomy" id="444605"/>
    <lineage>
        <taxon>Eukaryota</taxon>
        <taxon>Viridiplantae</taxon>
        <taxon>Streptophyta</taxon>
        <taxon>Embryophyta</taxon>
        <taxon>Tracheophyta</taxon>
        <taxon>Spermatophyta</taxon>
        <taxon>Magnoliopsida</taxon>
        <taxon>eudicotyledons</taxon>
        <taxon>Gunneridae</taxon>
        <taxon>Pentapetalae</taxon>
        <taxon>rosids</taxon>
        <taxon>fabids</taxon>
        <taxon>Malpighiales</taxon>
        <taxon>Salicaceae</taxon>
        <taxon>Saliceae</taxon>
        <taxon>Populus</taxon>
    </lineage>
</organism>
<name>A0AAD6WI49_9ROSI</name>
<evidence type="ECO:0000313" key="1">
    <source>
        <dbReference type="EMBL" id="KAJ7011274.1"/>
    </source>
</evidence>
<accession>A0AAD6WI49</accession>
<dbReference type="EMBL" id="JAQIZT010000001">
    <property type="protein sequence ID" value="KAJ7011274.1"/>
    <property type="molecule type" value="Genomic_DNA"/>
</dbReference>
<dbReference type="AlphaFoldDB" id="A0AAD6WI49"/>